<keyword evidence="4 8" id="KW-0547">Nucleotide-binding</keyword>
<evidence type="ECO:0000256" key="6">
    <source>
        <dbReference type="ARBA" id="ARBA00023134"/>
    </source>
</evidence>
<reference evidence="10" key="1">
    <citation type="submission" date="2022-05" db="EMBL/GenBank/DDBJ databases">
        <authorList>
            <person name="Jo J.-H."/>
            <person name="Im W.-T."/>
        </authorList>
    </citation>
    <scope>NUCLEOTIDE SEQUENCE</scope>
    <source>
        <strain evidence="10">SE158</strain>
    </source>
</reference>
<dbReference type="Proteomes" id="UP001165363">
    <property type="component" value="Unassembled WGS sequence"/>
</dbReference>
<proteinExistence type="inferred from homology"/>
<dbReference type="Gene3D" id="3.90.550.10">
    <property type="entry name" value="Spore Coat Polysaccharide Biosynthesis Protein SpsA, Chain A"/>
    <property type="match status" value="1"/>
</dbReference>
<evidence type="ECO:0000256" key="2">
    <source>
        <dbReference type="ARBA" id="ARBA00022679"/>
    </source>
</evidence>
<feature type="binding site" evidence="8">
    <location>
        <position position="20"/>
    </location>
    <ligand>
        <name>GTP</name>
        <dbReference type="ChEBI" id="CHEBI:37565"/>
    </ligand>
</feature>
<dbReference type="InterPro" id="IPR029044">
    <property type="entry name" value="Nucleotide-diphossugar_trans"/>
</dbReference>
<evidence type="ECO:0000259" key="9">
    <source>
        <dbReference type="Pfam" id="PF12804"/>
    </source>
</evidence>
<dbReference type="PANTHER" id="PTHR19136">
    <property type="entry name" value="MOLYBDENUM COFACTOR GUANYLYLTRANSFERASE"/>
    <property type="match status" value="1"/>
</dbReference>
<comment type="subunit">
    <text evidence="8">Monomer.</text>
</comment>
<keyword evidence="7 8" id="KW-0501">Molybdenum cofactor biosynthesis</keyword>
<dbReference type="GO" id="GO:0016779">
    <property type="term" value="F:nucleotidyltransferase activity"/>
    <property type="evidence" value="ECO:0007669"/>
    <property type="project" value="UniProtKB-KW"/>
</dbReference>
<keyword evidence="2 8" id="KW-0808">Transferase</keyword>
<evidence type="ECO:0000256" key="5">
    <source>
        <dbReference type="ARBA" id="ARBA00022842"/>
    </source>
</evidence>
<feature type="binding site" evidence="8">
    <location>
        <position position="97"/>
    </location>
    <ligand>
        <name>GTP</name>
        <dbReference type="ChEBI" id="CHEBI:37565"/>
    </ligand>
</feature>
<dbReference type="RefSeq" id="WP_249848429.1">
    <property type="nucleotide sequence ID" value="NZ_JAMGBD010000001.1"/>
</dbReference>
<comment type="cofactor">
    <cofactor evidence="8">
        <name>Mg(2+)</name>
        <dbReference type="ChEBI" id="CHEBI:18420"/>
    </cofactor>
</comment>
<dbReference type="Pfam" id="PF12804">
    <property type="entry name" value="NTP_transf_3"/>
    <property type="match status" value="1"/>
</dbReference>
<dbReference type="SUPFAM" id="SSF53448">
    <property type="entry name" value="Nucleotide-diphospho-sugar transferases"/>
    <property type="match status" value="1"/>
</dbReference>
<evidence type="ECO:0000256" key="4">
    <source>
        <dbReference type="ARBA" id="ARBA00022741"/>
    </source>
</evidence>
<feature type="binding site" evidence="8">
    <location>
        <position position="65"/>
    </location>
    <ligand>
        <name>GTP</name>
        <dbReference type="ChEBI" id="CHEBI:37565"/>
    </ligand>
</feature>
<evidence type="ECO:0000313" key="10">
    <source>
        <dbReference type="EMBL" id="MCL6684124.1"/>
    </source>
</evidence>
<keyword evidence="6 8" id="KW-0342">GTP-binding</keyword>
<gene>
    <name evidence="8" type="primary">mobA</name>
    <name evidence="10" type="ORF">LZ536_09460</name>
</gene>
<accession>A0ABT0RN92</accession>
<keyword evidence="10" id="KW-0548">Nucleotidyltransferase</keyword>
<comment type="subcellular location">
    <subcellularLocation>
        <location evidence="8">Cytoplasm</location>
    </subcellularLocation>
</comment>
<keyword evidence="3 8" id="KW-0479">Metal-binding</keyword>
<comment type="similarity">
    <text evidence="8">Belongs to the MobA family.</text>
</comment>
<comment type="caution">
    <text evidence="10">The sequence shown here is derived from an EMBL/GenBank/DDBJ whole genome shotgun (WGS) entry which is preliminary data.</text>
</comment>
<evidence type="ECO:0000256" key="7">
    <source>
        <dbReference type="ARBA" id="ARBA00023150"/>
    </source>
</evidence>
<feature type="domain" description="MobA-like NTP transferase" evidence="9">
    <location>
        <begin position="6"/>
        <end position="151"/>
    </location>
</feature>
<dbReference type="CDD" id="cd02503">
    <property type="entry name" value="MobA"/>
    <property type="match status" value="1"/>
</dbReference>
<keyword evidence="11" id="KW-1185">Reference proteome</keyword>
<name>A0ABT0RN92_9SPHN</name>
<sequence>MKPALVILAGGEGSRIGGSKPQRLLGGVSLLDHALSYARKTNAHLAVAAREERQIGTCEAPVVLDDPSIEGPLGGLVAGLRFANAQGADALLTIPADMPFLPDDLADRLGAAIGENRAAIASSAARLHPVCGLWLPEVLALMPKYLASGRRSLNGLAEEAGFIAVEWPSDPVDPFFNINSVSDLKTAEELLAG</sequence>
<organism evidence="10 11">
    <name type="scientific">Sphingomonas alba</name>
    <dbReference type="NCBI Taxonomy" id="2908208"/>
    <lineage>
        <taxon>Bacteria</taxon>
        <taxon>Pseudomonadati</taxon>
        <taxon>Pseudomonadota</taxon>
        <taxon>Alphaproteobacteria</taxon>
        <taxon>Sphingomonadales</taxon>
        <taxon>Sphingomonadaceae</taxon>
        <taxon>Sphingomonas</taxon>
    </lineage>
</organism>
<dbReference type="EC" id="2.7.7.77" evidence="8"/>
<keyword evidence="5 8" id="KW-0460">Magnesium</keyword>
<feature type="binding site" evidence="8">
    <location>
        <begin position="8"/>
        <end position="10"/>
    </location>
    <ligand>
        <name>GTP</name>
        <dbReference type="ChEBI" id="CHEBI:37565"/>
    </ligand>
</feature>
<protein>
    <recommendedName>
        <fullName evidence="8">Molybdenum cofactor guanylyltransferase</fullName>
        <shortName evidence="8">MoCo guanylyltransferase</shortName>
        <ecNumber evidence="8">2.7.7.77</ecNumber>
    </recommendedName>
    <alternativeName>
        <fullName evidence="8">GTP:molybdopterin guanylyltransferase</fullName>
    </alternativeName>
    <alternativeName>
        <fullName evidence="8">Mo-MPT guanylyltransferase</fullName>
    </alternativeName>
    <alternativeName>
        <fullName evidence="8">Molybdopterin guanylyltransferase</fullName>
    </alternativeName>
    <alternativeName>
        <fullName evidence="8">Molybdopterin-guanine dinucleotide synthase</fullName>
        <shortName evidence="8">MGD synthase</shortName>
    </alternativeName>
</protein>
<evidence type="ECO:0000313" key="11">
    <source>
        <dbReference type="Proteomes" id="UP001165363"/>
    </source>
</evidence>
<comment type="domain">
    <text evidence="8">The N-terminal domain determines nucleotide recognition and specific binding, while the C-terminal domain determines the specific binding to the target protein.</text>
</comment>
<keyword evidence="1 8" id="KW-0963">Cytoplasm</keyword>
<dbReference type="PANTHER" id="PTHR19136:SF81">
    <property type="entry name" value="MOLYBDENUM COFACTOR GUANYLYLTRANSFERASE"/>
    <property type="match status" value="1"/>
</dbReference>
<feature type="binding site" evidence="8">
    <location>
        <position position="97"/>
    </location>
    <ligand>
        <name>Mg(2+)</name>
        <dbReference type="ChEBI" id="CHEBI:18420"/>
    </ligand>
</feature>
<comment type="function">
    <text evidence="8">Transfers a GMP moiety from GTP to Mo-molybdopterin (Mo-MPT) cofactor (Moco or molybdenum cofactor) to form Mo-molybdopterin guanine dinucleotide (Mo-MGD) cofactor.</text>
</comment>
<dbReference type="InterPro" id="IPR025877">
    <property type="entry name" value="MobA-like_NTP_Trfase"/>
</dbReference>
<dbReference type="HAMAP" id="MF_00316">
    <property type="entry name" value="MobA"/>
    <property type="match status" value="1"/>
</dbReference>
<dbReference type="EMBL" id="JAMGBD010000001">
    <property type="protein sequence ID" value="MCL6684124.1"/>
    <property type="molecule type" value="Genomic_DNA"/>
</dbReference>
<evidence type="ECO:0000256" key="8">
    <source>
        <dbReference type="HAMAP-Rule" id="MF_00316"/>
    </source>
</evidence>
<comment type="catalytic activity">
    <reaction evidence="8">
        <text>Mo-molybdopterin + GTP + H(+) = Mo-molybdopterin guanine dinucleotide + diphosphate</text>
        <dbReference type="Rhea" id="RHEA:34243"/>
        <dbReference type="ChEBI" id="CHEBI:15378"/>
        <dbReference type="ChEBI" id="CHEBI:33019"/>
        <dbReference type="ChEBI" id="CHEBI:37565"/>
        <dbReference type="ChEBI" id="CHEBI:71302"/>
        <dbReference type="ChEBI" id="CHEBI:71310"/>
        <dbReference type="EC" id="2.7.7.77"/>
    </reaction>
</comment>
<comment type="caution">
    <text evidence="8">Lacks conserved residue(s) required for the propagation of feature annotation.</text>
</comment>
<dbReference type="InterPro" id="IPR013482">
    <property type="entry name" value="Molybde_CF_guanTrfase"/>
</dbReference>
<evidence type="ECO:0000256" key="3">
    <source>
        <dbReference type="ARBA" id="ARBA00022723"/>
    </source>
</evidence>
<evidence type="ECO:0000256" key="1">
    <source>
        <dbReference type="ARBA" id="ARBA00022490"/>
    </source>
</evidence>